<accession>A0ACB9ETF6</accession>
<evidence type="ECO:0000313" key="2">
    <source>
        <dbReference type="Proteomes" id="UP001056120"/>
    </source>
</evidence>
<gene>
    <name evidence="1" type="ORF">L1987_52338</name>
</gene>
<evidence type="ECO:0000313" key="1">
    <source>
        <dbReference type="EMBL" id="KAI3761915.1"/>
    </source>
</evidence>
<proteinExistence type="predicted"/>
<reference evidence="2" key="1">
    <citation type="journal article" date="2022" name="Mol. Ecol. Resour.">
        <title>The genomes of chicory, endive, great burdock and yacon provide insights into Asteraceae palaeo-polyploidization history and plant inulin production.</title>
        <authorList>
            <person name="Fan W."/>
            <person name="Wang S."/>
            <person name="Wang H."/>
            <person name="Wang A."/>
            <person name="Jiang F."/>
            <person name="Liu H."/>
            <person name="Zhao H."/>
            <person name="Xu D."/>
            <person name="Zhang Y."/>
        </authorList>
    </citation>
    <scope>NUCLEOTIDE SEQUENCE [LARGE SCALE GENOMIC DNA]</scope>
    <source>
        <strain evidence="2">cv. Yunnan</strain>
    </source>
</reference>
<sequence length="110" mass="12121">MKSRRRRHSRISLLFALANKIGAIIRRFMGMTRIRNIIEDDDDTFGQTIGYVAVASWDQIRVDCKTEKDNTSATMTALAVDVGFQDGVGGTTFATVLILACIVMYDASGV</sequence>
<reference evidence="1 2" key="2">
    <citation type="journal article" date="2022" name="Mol. Ecol. Resour.">
        <title>The genomes of chicory, endive, great burdock and yacon provide insights into Asteraceae paleo-polyploidization history and plant inulin production.</title>
        <authorList>
            <person name="Fan W."/>
            <person name="Wang S."/>
            <person name="Wang H."/>
            <person name="Wang A."/>
            <person name="Jiang F."/>
            <person name="Liu H."/>
            <person name="Zhao H."/>
            <person name="Xu D."/>
            <person name="Zhang Y."/>
        </authorList>
    </citation>
    <scope>NUCLEOTIDE SEQUENCE [LARGE SCALE GENOMIC DNA]</scope>
    <source>
        <strain evidence="2">cv. Yunnan</strain>
        <tissue evidence="1">Leaves</tissue>
    </source>
</reference>
<dbReference type="EMBL" id="CM042034">
    <property type="protein sequence ID" value="KAI3761915.1"/>
    <property type="molecule type" value="Genomic_DNA"/>
</dbReference>
<protein>
    <submittedName>
        <fullName evidence="1">Uncharacterized protein</fullName>
    </submittedName>
</protein>
<organism evidence="1 2">
    <name type="scientific">Smallanthus sonchifolius</name>
    <dbReference type="NCBI Taxonomy" id="185202"/>
    <lineage>
        <taxon>Eukaryota</taxon>
        <taxon>Viridiplantae</taxon>
        <taxon>Streptophyta</taxon>
        <taxon>Embryophyta</taxon>
        <taxon>Tracheophyta</taxon>
        <taxon>Spermatophyta</taxon>
        <taxon>Magnoliopsida</taxon>
        <taxon>eudicotyledons</taxon>
        <taxon>Gunneridae</taxon>
        <taxon>Pentapetalae</taxon>
        <taxon>asterids</taxon>
        <taxon>campanulids</taxon>
        <taxon>Asterales</taxon>
        <taxon>Asteraceae</taxon>
        <taxon>Asteroideae</taxon>
        <taxon>Heliantheae alliance</taxon>
        <taxon>Millerieae</taxon>
        <taxon>Smallanthus</taxon>
    </lineage>
</organism>
<dbReference type="Proteomes" id="UP001056120">
    <property type="component" value="Linkage Group LG17"/>
</dbReference>
<comment type="caution">
    <text evidence="1">The sequence shown here is derived from an EMBL/GenBank/DDBJ whole genome shotgun (WGS) entry which is preliminary data.</text>
</comment>
<keyword evidence="2" id="KW-1185">Reference proteome</keyword>
<name>A0ACB9ETF6_9ASTR</name>